<dbReference type="Proteomes" id="UP000015105">
    <property type="component" value="Chromosome 6D"/>
</dbReference>
<keyword evidence="3" id="KW-1185">Reference proteome</keyword>
<dbReference type="Gramene" id="AET6Gv20419100.17">
    <property type="protein sequence ID" value="AET6Gv20419100.17"/>
    <property type="gene ID" value="AET6Gv20419100"/>
</dbReference>
<organism evidence="2 3">
    <name type="scientific">Aegilops tauschii subsp. strangulata</name>
    <name type="common">Goatgrass</name>
    <dbReference type="NCBI Taxonomy" id="200361"/>
    <lineage>
        <taxon>Eukaryota</taxon>
        <taxon>Viridiplantae</taxon>
        <taxon>Streptophyta</taxon>
        <taxon>Embryophyta</taxon>
        <taxon>Tracheophyta</taxon>
        <taxon>Spermatophyta</taxon>
        <taxon>Magnoliopsida</taxon>
        <taxon>Liliopsida</taxon>
        <taxon>Poales</taxon>
        <taxon>Poaceae</taxon>
        <taxon>BOP clade</taxon>
        <taxon>Pooideae</taxon>
        <taxon>Triticodae</taxon>
        <taxon>Triticeae</taxon>
        <taxon>Triticinae</taxon>
        <taxon>Aegilops</taxon>
    </lineage>
</organism>
<dbReference type="AlphaFoldDB" id="A0A453NMN3"/>
<feature type="compositionally biased region" description="Polar residues" evidence="1">
    <location>
        <begin position="1"/>
        <end position="10"/>
    </location>
</feature>
<name>A0A453NMN3_AEGTS</name>
<accession>A0A453NMN3</accession>
<reference evidence="3" key="1">
    <citation type="journal article" date="2014" name="Science">
        <title>Ancient hybridizations among the ancestral genomes of bread wheat.</title>
        <authorList>
            <consortium name="International Wheat Genome Sequencing Consortium,"/>
            <person name="Marcussen T."/>
            <person name="Sandve S.R."/>
            <person name="Heier L."/>
            <person name="Spannagl M."/>
            <person name="Pfeifer M."/>
            <person name="Jakobsen K.S."/>
            <person name="Wulff B.B."/>
            <person name="Steuernagel B."/>
            <person name="Mayer K.F."/>
            <person name="Olsen O.A."/>
        </authorList>
    </citation>
    <scope>NUCLEOTIDE SEQUENCE [LARGE SCALE GENOMIC DNA]</scope>
    <source>
        <strain evidence="3">cv. AL8/78</strain>
    </source>
</reference>
<reference evidence="2" key="5">
    <citation type="journal article" date="2021" name="G3 (Bethesda)">
        <title>Aegilops tauschii genome assembly Aet v5.0 features greater sequence contiguity and improved annotation.</title>
        <authorList>
            <person name="Wang L."/>
            <person name="Zhu T."/>
            <person name="Rodriguez J.C."/>
            <person name="Deal K.R."/>
            <person name="Dubcovsky J."/>
            <person name="McGuire P.E."/>
            <person name="Lux T."/>
            <person name="Spannagl M."/>
            <person name="Mayer K.F.X."/>
            <person name="Baldrich P."/>
            <person name="Meyers B.C."/>
            <person name="Huo N."/>
            <person name="Gu Y.Q."/>
            <person name="Zhou H."/>
            <person name="Devos K.M."/>
            <person name="Bennetzen J.L."/>
            <person name="Unver T."/>
            <person name="Budak H."/>
            <person name="Gulick P.J."/>
            <person name="Galiba G."/>
            <person name="Kalapos B."/>
            <person name="Nelson D.R."/>
            <person name="Li P."/>
            <person name="You F.M."/>
            <person name="Luo M.C."/>
            <person name="Dvorak J."/>
        </authorList>
    </citation>
    <scope>NUCLEOTIDE SEQUENCE [LARGE SCALE GENOMIC DNA]</scope>
    <source>
        <strain evidence="2">cv. AL8/78</strain>
    </source>
</reference>
<dbReference type="EnsemblPlants" id="AET6Gv20419100.17">
    <property type="protein sequence ID" value="AET6Gv20419100.17"/>
    <property type="gene ID" value="AET6Gv20419100"/>
</dbReference>
<evidence type="ECO:0000313" key="2">
    <source>
        <dbReference type="EnsemblPlants" id="AET6Gv20419100.17"/>
    </source>
</evidence>
<feature type="region of interest" description="Disordered" evidence="1">
    <location>
        <begin position="49"/>
        <end position="99"/>
    </location>
</feature>
<reference evidence="2" key="4">
    <citation type="submission" date="2019-03" db="UniProtKB">
        <authorList>
            <consortium name="EnsemblPlants"/>
        </authorList>
    </citation>
    <scope>IDENTIFICATION</scope>
</reference>
<sequence length="99" mass="11061">KNQSYRTGLTSDDRQRATPRRSQRSRATHLRDRTNGDHLLLLAAHLHRGPLRHPTGLPLLQALPPLPAPPAAPRDSPPRGLTQGVERVRGRRREQGPLP</sequence>
<reference evidence="2" key="3">
    <citation type="journal article" date="2017" name="Nature">
        <title>Genome sequence of the progenitor of the wheat D genome Aegilops tauschii.</title>
        <authorList>
            <person name="Luo M.C."/>
            <person name="Gu Y.Q."/>
            <person name="Puiu D."/>
            <person name="Wang H."/>
            <person name="Twardziok S.O."/>
            <person name="Deal K.R."/>
            <person name="Huo N."/>
            <person name="Zhu T."/>
            <person name="Wang L."/>
            <person name="Wang Y."/>
            <person name="McGuire P.E."/>
            <person name="Liu S."/>
            <person name="Long H."/>
            <person name="Ramasamy R.K."/>
            <person name="Rodriguez J.C."/>
            <person name="Van S.L."/>
            <person name="Yuan L."/>
            <person name="Wang Z."/>
            <person name="Xia Z."/>
            <person name="Xiao L."/>
            <person name="Anderson O.D."/>
            <person name="Ouyang S."/>
            <person name="Liang Y."/>
            <person name="Zimin A.V."/>
            <person name="Pertea G."/>
            <person name="Qi P."/>
            <person name="Bennetzen J.L."/>
            <person name="Dai X."/>
            <person name="Dawson M.W."/>
            <person name="Muller H.G."/>
            <person name="Kugler K."/>
            <person name="Rivarola-Duarte L."/>
            <person name="Spannagl M."/>
            <person name="Mayer K.F.X."/>
            <person name="Lu F.H."/>
            <person name="Bevan M.W."/>
            <person name="Leroy P."/>
            <person name="Li P."/>
            <person name="You F.M."/>
            <person name="Sun Q."/>
            <person name="Liu Z."/>
            <person name="Lyons E."/>
            <person name="Wicker T."/>
            <person name="Salzberg S.L."/>
            <person name="Devos K.M."/>
            <person name="Dvorak J."/>
        </authorList>
    </citation>
    <scope>NUCLEOTIDE SEQUENCE [LARGE SCALE GENOMIC DNA]</scope>
    <source>
        <strain evidence="2">cv. AL8/78</strain>
    </source>
</reference>
<evidence type="ECO:0000256" key="1">
    <source>
        <dbReference type="SAM" id="MobiDB-lite"/>
    </source>
</evidence>
<feature type="region of interest" description="Disordered" evidence="1">
    <location>
        <begin position="1"/>
        <end position="32"/>
    </location>
</feature>
<reference evidence="3" key="2">
    <citation type="journal article" date="2017" name="Nat. Plants">
        <title>The Aegilops tauschii genome reveals multiple impacts of transposons.</title>
        <authorList>
            <person name="Zhao G."/>
            <person name="Zou C."/>
            <person name="Li K."/>
            <person name="Wang K."/>
            <person name="Li T."/>
            <person name="Gao L."/>
            <person name="Zhang X."/>
            <person name="Wang H."/>
            <person name="Yang Z."/>
            <person name="Liu X."/>
            <person name="Jiang W."/>
            <person name="Mao L."/>
            <person name="Kong X."/>
            <person name="Jiao Y."/>
            <person name="Jia J."/>
        </authorList>
    </citation>
    <scope>NUCLEOTIDE SEQUENCE [LARGE SCALE GENOMIC DNA]</scope>
    <source>
        <strain evidence="3">cv. AL8/78</strain>
    </source>
</reference>
<protein>
    <submittedName>
        <fullName evidence="2">Uncharacterized protein</fullName>
    </submittedName>
</protein>
<feature type="compositionally biased region" description="Basic residues" evidence="1">
    <location>
        <begin position="17"/>
        <end position="28"/>
    </location>
</feature>
<proteinExistence type="predicted"/>
<evidence type="ECO:0000313" key="3">
    <source>
        <dbReference type="Proteomes" id="UP000015105"/>
    </source>
</evidence>